<sequence>MKKPIRRLSGKIKREYIHSLNRRRIARISKQIPDNDPENPEQAPILIFNASTRLEEISLNAGFSLVTGWALRQAGYPVIHFVCARGMSRCVLGTDRKDPILAPPCTRCIRTSRDIYQNCSVRAFEFEMNKEMKEQLEPLSLEELLQFKYGGIPYGKLILPSLRWILRRHHLPDDEDTCRLARHYILSAENIQREFDNLLDQAEPQAVIVFNGMFYPEAVARYLAQRRDIPVYTHEVGMLPHSVFFTSGEATAYPIDIPDSFTLNESQQQQLDDYLLKRTTGKFSTAGVEFWPEMQGLDPVLQKDMQVFQAVVPVFTNVVFDTSQAHANVVFPHMFAWLEAVLKAIHTHPEVLFIIRAHPDELRPGKESEETVAQWIGKNNVLDLPNVRFINAREYVSSYELIKVAKFVMVYNSTIGLEATIFGKPVLCAGKARYTQLPTVFFPPSKKEFCAQLEDFLVQEKIDLPAQFVDNARKVLYHQLFLASLPFDEFLEDENYWKGYVKMLNFDPEKLKADRSLSIRTILRGIQEKEQFLQET</sequence>
<dbReference type="InterPro" id="IPR007833">
    <property type="entry name" value="Capsule_polysaccharide_synth"/>
</dbReference>
<proteinExistence type="predicted"/>
<accession>A0A124FN05</accession>
<dbReference type="SUPFAM" id="SSF53756">
    <property type="entry name" value="UDP-Glycosyltransferase/glycogen phosphorylase"/>
    <property type="match status" value="1"/>
</dbReference>
<organism evidence="1 2">
    <name type="scientific">Anaerolinea thermophila</name>
    <dbReference type="NCBI Taxonomy" id="167964"/>
    <lineage>
        <taxon>Bacteria</taxon>
        <taxon>Bacillati</taxon>
        <taxon>Chloroflexota</taxon>
        <taxon>Anaerolineae</taxon>
        <taxon>Anaerolineales</taxon>
        <taxon>Anaerolineaceae</taxon>
        <taxon>Anaerolinea</taxon>
    </lineage>
</organism>
<protein>
    <submittedName>
        <fullName evidence="1">Capsule polysaccharide biosynthesis family protein</fullName>
    </submittedName>
</protein>
<dbReference type="GO" id="GO:0015774">
    <property type="term" value="P:polysaccharide transport"/>
    <property type="evidence" value="ECO:0007669"/>
    <property type="project" value="InterPro"/>
</dbReference>
<dbReference type="GO" id="GO:0000271">
    <property type="term" value="P:polysaccharide biosynthetic process"/>
    <property type="evidence" value="ECO:0007669"/>
    <property type="project" value="InterPro"/>
</dbReference>
<dbReference type="Proteomes" id="UP000064249">
    <property type="component" value="Unassembled WGS sequence"/>
</dbReference>
<reference evidence="1 2" key="1">
    <citation type="journal article" date="2015" name="MBio">
        <title>Genome-Resolved Metagenomic Analysis Reveals Roles for Candidate Phyla and Other Microbial Community Members in Biogeochemical Transformations in Oil Reservoirs.</title>
        <authorList>
            <person name="Hu P."/>
            <person name="Tom L."/>
            <person name="Singh A."/>
            <person name="Thomas B.C."/>
            <person name="Baker B.J."/>
            <person name="Piceno Y.M."/>
            <person name="Andersen G.L."/>
            <person name="Banfield J.F."/>
        </authorList>
    </citation>
    <scope>NUCLEOTIDE SEQUENCE [LARGE SCALE GENOMIC DNA]</scope>
    <source>
        <strain evidence="1">46_16</strain>
    </source>
</reference>
<evidence type="ECO:0000313" key="2">
    <source>
        <dbReference type="Proteomes" id="UP000064249"/>
    </source>
</evidence>
<dbReference type="Pfam" id="PF05159">
    <property type="entry name" value="Capsule_synth"/>
    <property type="match status" value="1"/>
</dbReference>
<name>A0A124FN05_9CHLR</name>
<dbReference type="EMBL" id="LGFU01000032">
    <property type="protein sequence ID" value="KUK46392.1"/>
    <property type="molecule type" value="Genomic_DNA"/>
</dbReference>
<evidence type="ECO:0000313" key="1">
    <source>
        <dbReference type="EMBL" id="KUK46392.1"/>
    </source>
</evidence>
<dbReference type="Gene3D" id="3.40.50.2000">
    <property type="entry name" value="Glycogen Phosphorylase B"/>
    <property type="match status" value="1"/>
</dbReference>
<gene>
    <name evidence="1" type="ORF">XD73_0732</name>
</gene>
<dbReference type="AlphaFoldDB" id="A0A124FN05"/>
<comment type="caution">
    <text evidence="1">The sequence shown here is derived from an EMBL/GenBank/DDBJ whole genome shotgun (WGS) entry which is preliminary data.</text>
</comment>